<evidence type="ECO:0000256" key="1">
    <source>
        <dbReference type="SAM" id="MobiDB-lite"/>
    </source>
</evidence>
<feature type="region of interest" description="Disordered" evidence="1">
    <location>
        <begin position="17"/>
        <end position="36"/>
    </location>
</feature>
<evidence type="ECO:0000313" key="3">
    <source>
        <dbReference type="Proteomes" id="UP000276254"/>
    </source>
</evidence>
<dbReference type="KEGG" id="spha:D3Y57_14680"/>
<accession>A0A494THL2</accession>
<name>A0A494THL2_SPHPE</name>
<keyword evidence="3" id="KW-1185">Reference proteome</keyword>
<gene>
    <name evidence="2" type="ORF">D3Y57_14680</name>
</gene>
<dbReference type="EMBL" id="CP032829">
    <property type="protein sequence ID" value="AYJ86954.1"/>
    <property type="molecule type" value="Genomic_DNA"/>
</dbReference>
<proteinExistence type="predicted"/>
<dbReference type="Proteomes" id="UP000276254">
    <property type="component" value="Chromosome"/>
</dbReference>
<organism evidence="2 3">
    <name type="scientific">Sphingomonas paeninsulae</name>
    <dbReference type="NCBI Taxonomy" id="2319844"/>
    <lineage>
        <taxon>Bacteria</taxon>
        <taxon>Pseudomonadati</taxon>
        <taxon>Pseudomonadota</taxon>
        <taxon>Alphaproteobacteria</taxon>
        <taxon>Sphingomonadales</taxon>
        <taxon>Sphingomonadaceae</taxon>
        <taxon>Sphingomonas</taxon>
    </lineage>
</organism>
<dbReference type="AlphaFoldDB" id="A0A494THL2"/>
<evidence type="ECO:0000313" key="2">
    <source>
        <dbReference type="EMBL" id="AYJ86954.1"/>
    </source>
</evidence>
<reference evidence="2 3" key="1">
    <citation type="submission" date="2018-09" db="EMBL/GenBank/DDBJ databases">
        <title>Sphingomonas peninsula sp. nov., isolated from fildes peninsula, Antarctic soil.</title>
        <authorList>
            <person name="Yingchao G."/>
        </authorList>
    </citation>
    <scope>NUCLEOTIDE SEQUENCE [LARGE SCALE GENOMIC DNA]</scope>
    <source>
        <strain evidence="2 3">YZ-8</strain>
    </source>
</reference>
<sequence>MATNAIAIHKALLKTTAEDNASNDRAGPNDAESNDVCHSPLIKSEFAKLKPDENWRLNALLSKPIILTTVF</sequence>
<protein>
    <submittedName>
        <fullName evidence="2">Uncharacterized protein</fullName>
    </submittedName>
</protein>